<gene>
    <name evidence="1" type="ORF">UFOPK1506_00675</name>
</gene>
<dbReference type="EMBL" id="CAEZSV010000110">
    <property type="protein sequence ID" value="CAB4554634.1"/>
    <property type="molecule type" value="Genomic_DNA"/>
</dbReference>
<reference evidence="1" key="1">
    <citation type="submission" date="2020-05" db="EMBL/GenBank/DDBJ databases">
        <authorList>
            <person name="Chiriac C."/>
            <person name="Salcher M."/>
            <person name="Ghai R."/>
            <person name="Kavagutti S V."/>
        </authorList>
    </citation>
    <scope>NUCLEOTIDE SEQUENCE</scope>
</reference>
<dbReference type="InterPro" id="IPR043758">
    <property type="entry name" value="DUF5703"/>
</dbReference>
<sequence length="67" mass="8218">MITYEYHLLRVPRGTKKSAVQKMLAEFAERDRWILDRVRIYPDGRHLVQLKRKVWRPEIEFEQLPPL</sequence>
<dbReference type="Pfam" id="PF18963">
    <property type="entry name" value="DUF5703"/>
    <property type="match status" value="1"/>
</dbReference>
<proteinExistence type="predicted"/>
<dbReference type="AlphaFoldDB" id="A0A6J6CTZ5"/>
<protein>
    <submittedName>
        <fullName evidence="1">Unannotated protein</fullName>
    </submittedName>
</protein>
<organism evidence="1">
    <name type="scientific">freshwater metagenome</name>
    <dbReference type="NCBI Taxonomy" id="449393"/>
    <lineage>
        <taxon>unclassified sequences</taxon>
        <taxon>metagenomes</taxon>
        <taxon>ecological metagenomes</taxon>
    </lineage>
</organism>
<name>A0A6J6CTZ5_9ZZZZ</name>
<accession>A0A6J6CTZ5</accession>
<evidence type="ECO:0000313" key="1">
    <source>
        <dbReference type="EMBL" id="CAB4554634.1"/>
    </source>
</evidence>